<comment type="similarity">
    <text evidence="1">Belongs to the LOR family.</text>
</comment>
<evidence type="ECO:0000313" key="2">
    <source>
        <dbReference type="EMBL" id="KAA8520808.1"/>
    </source>
</evidence>
<evidence type="ECO:0000313" key="3">
    <source>
        <dbReference type="Proteomes" id="UP000325577"/>
    </source>
</evidence>
<gene>
    <name evidence="2" type="ORF">F0562_011481</name>
</gene>
<dbReference type="InterPro" id="IPR038595">
    <property type="entry name" value="LOR_sf"/>
</dbReference>
<protein>
    <submittedName>
        <fullName evidence="2">Uncharacterized protein</fullName>
    </submittedName>
</protein>
<dbReference type="AlphaFoldDB" id="A0A5J4ZSV1"/>
<dbReference type="Gene3D" id="2.40.160.200">
    <property type="entry name" value="LURP1-related"/>
    <property type="match status" value="1"/>
</dbReference>
<keyword evidence="3" id="KW-1185">Reference proteome</keyword>
<accession>A0A5J4ZSV1</accession>
<dbReference type="SUPFAM" id="SSF54518">
    <property type="entry name" value="Tubby C-terminal domain-like"/>
    <property type="match status" value="1"/>
</dbReference>
<dbReference type="EMBL" id="CM018048">
    <property type="protein sequence ID" value="KAA8520808.1"/>
    <property type="molecule type" value="Genomic_DNA"/>
</dbReference>
<dbReference type="Proteomes" id="UP000325577">
    <property type="component" value="Linkage Group LG5"/>
</dbReference>
<name>A0A5J4ZSV1_9ASTE</name>
<dbReference type="InterPro" id="IPR025659">
    <property type="entry name" value="Tubby-like_C"/>
</dbReference>
<organism evidence="2 3">
    <name type="scientific">Nyssa sinensis</name>
    <dbReference type="NCBI Taxonomy" id="561372"/>
    <lineage>
        <taxon>Eukaryota</taxon>
        <taxon>Viridiplantae</taxon>
        <taxon>Streptophyta</taxon>
        <taxon>Embryophyta</taxon>
        <taxon>Tracheophyta</taxon>
        <taxon>Spermatophyta</taxon>
        <taxon>Magnoliopsida</taxon>
        <taxon>eudicotyledons</taxon>
        <taxon>Gunneridae</taxon>
        <taxon>Pentapetalae</taxon>
        <taxon>asterids</taxon>
        <taxon>Cornales</taxon>
        <taxon>Nyssaceae</taxon>
        <taxon>Nyssa</taxon>
    </lineage>
</organism>
<sequence length="172" mass="19452">MKSLVFHGNGCTVYNSDGEIVYRIDNYDRKCSNEVFLMDLTGKVLCTLLRKKLGAFWHWEGYKYNDPKVKNEKPWFQVRKNCKFLKRNSECQVTMGCYEARTSCYRIEGNALKLALKIVNSEGGVVAEVKQKQSSSGIVLGDDVLSLVVEPHVDRSLVMALVAVYGLIGNKM</sequence>
<dbReference type="PANTHER" id="PTHR31087">
    <property type="match status" value="1"/>
</dbReference>
<dbReference type="PANTHER" id="PTHR31087:SF153">
    <property type="entry name" value="PROTEIN LURP-ONE-RELATED 11"/>
    <property type="match status" value="1"/>
</dbReference>
<dbReference type="InterPro" id="IPR007612">
    <property type="entry name" value="LOR"/>
</dbReference>
<dbReference type="Pfam" id="PF04525">
    <property type="entry name" value="LOR"/>
    <property type="match status" value="1"/>
</dbReference>
<evidence type="ECO:0000256" key="1">
    <source>
        <dbReference type="ARBA" id="ARBA00005437"/>
    </source>
</evidence>
<dbReference type="OrthoDB" id="652749at2759"/>
<proteinExistence type="inferred from homology"/>
<reference evidence="2 3" key="1">
    <citation type="submission" date="2019-09" db="EMBL/GenBank/DDBJ databases">
        <title>A chromosome-level genome assembly of the Chinese tupelo Nyssa sinensis.</title>
        <authorList>
            <person name="Yang X."/>
            <person name="Kang M."/>
            <person name="Yang Y."/>
            <person name="Xiong H."/>
            <person name="Wang M."/>
            <person name="Zhang Z."/>
            <person name="Wang Z."/>
            <person name="Wu H."/>
            <person name="Ma T."/>
            <person name="Liu J."/>
            <person name="Xi Z."/>
        </authorList>
    </citation>
    <scope>NUCLEOTIDE SEQUENCE [LARGE SCALE GENOMIC DNA]</scope>
    <source>
        <strain evidence="2">J267</strain>
        <tissue evidence="2">Leaf</tissue>
    </source>
</reference>